<organism evidence="3 4">
    <name type="scientific">Micromonas commoda (strain RCC299 / NOUM17 / CCMP2709)</name>
    <name type="common">Picoplanktonic green alga</name>
    <dbReference type="NCBI Taxonomy" id="296587"/>
    <lineage>
        <taxon>Eukaryota</taxon>
        <taxon>Viridiplantae</taxon>
        <taxon>Chlorophyta</taxon>
        <taxon>Mamiellophyceae</taxon>
        <taxon>Mamiellales</taxon>
        <taxon>Mamiellaceae</taxon>
        <taxon>Micromonas</taxon>
    </lineage>
</organism>
<dbReference type="FunCoup" id="C1E1B3">
    <property type="interactions" value="844"/>
</dbReference>
<dbReference type="GO" id="GO:0009247">
    <property type="term" value="P:glycolipid biosynthetic process"/>
    <property type="evidence" value="ECO:0007669"/>
    <property type="project" value="TreeGrafter"/>
</dbReference>
<dbReference type="PANTHER" id="PTHR12286">
    <property type="entry name" value="SACCHAROPINE DEHYDROGENASE-LIKE OXIDOREDUCTASE"/>
    <property type="match status" value="1"/>
</dbReference>
<comment type="similarity">
    <text evidence="1">Belongs to the saccharopine dehydrogenase family.</text>
</comment>
<keyword evidence="4" id="KW-1185">Reference proteome</keyword>
<dbReference type="AlphaFoldDB" id="C1E1B3"/>
<reference evidence="3 4" key="1">
    <citation type="journal article" date="2009" name="Science">
        <title>Green evolution and dynamic adaptations revealed by genomes of the marine picoeukaryotes Micromonas.</title>
        <authorList>
            <person name="Worden A.Z."/>
            <person name="Lee J.H."/>
            <person name="Mock T."/>
            <person name="Rouze P."/>
            <person name="Simmons M.P."/>
            <person name="Aerts A.L."/>
            <person name="Allen A.E."/>
            <person name="Cuvelier M.L."/>
            <person name="Derelle E."/>
            <person name="Everett M.V."/>
            <person name="Foulon E."/>
            <person name="Grimwood J."/>
            <person name="Gundlach H."/>
            <person name="Henrissat B."/>
            <person name="Napoli C."/>
            <person name="McDonald S.M."/>
            <person name="Parker M.S."/>
            <person name="Rombauts S."/>
            <person name="Salamov A."/>
            <person name="Von Dassow P."/>
            <person name="Badger J.H."/>
            <person name="Coutinho P.M."/>
            <person name="Demir E."/>
            <person name="Dubchak I."/>
            <person name="Gentemann C."/>
            <person name="Eikrem W."/>
            <person name="Gready J.E."/>
            <person name="John U."/>
            <person name="Lanier W."/>
            <person name="Lindquist E.A."/>
            <person name="Lucas S."/>
            <person name="Mayer K.F."/>
            <person name="Moreau H."/>
            <person name="Not F."/>
            <person name="Otillar R."/>
            <person name="Panaud O."/>
            <person name="Pangilinan J."/>
            <person name="Paulsen I."/>
            <person name="Piegu B."/>
            <person name="Poliakov A."/>
            <person name="Robbens S."/>
            <person name="Schmutz J."/>
            <person name="Toulza E."/>
            <person name="Wyss T."/>
            <person name="Zelensky A."/>
            <person name="Zhou K."/>
            <person name="Armbrust E.V."/>
            <person name="Bhattacharya D."/>
            <person name="Goodenough U.W."/>
            <person name="Van de Peer Y."/>
            <person name="Grigoriev I.V."/>
        </authorList>
    </citation>
    <scope>NUCLEOTIDE SEQUENCE [LARGE SCALE GENOMIC DNA]</scope>
    <source>
        <strain evidence="4">RCC299 / NOUM17</strain>
    </source>
</reference>
<dbReference type="SUPFAM" id="SSF51735">
    <property type="entry name" value="NAD(P)-binding Rossmann-fold domains"/>
    <property type="match status" value="1"/>
</dbReference>
<dbReference type="OrthoDB" id="10268090at2759"/>
<dbReference type="GO" id="GO:0005886">
    <property type="term" value="C:plasma membrane"/>
    <property type="evidence" value="ECO:0007669"/>
    <property type="project" value="TreeGrafter"/>
</dbReference>
<dbReference type="EMBL" id="CP001324">
    <property type="protein sequence ID" value="ACO61707.1"/>
    <property type="molecule type" value="Genomic_DNA"/>
</dbReference>
<dbReference type="InParanoid" id="C1E1B3"/>
<dbReference type="PANTHER" id="PTHR12286:SF5">
    <property type="entry name" value="SACCHAROPINE DEHYDROGENASE-LIKE OXIDOREDUCTASE"/>
    <property type="match status" value="1"/>
</dbReference>
<name>C1E1B3_MICCC</name>
<dbReference type="Pfam" id="PF03435">
    <property type="entry name" value="Sacchrp_dh_NADP"/>
    <property type="match status" value="1"/>
</dbReference>
<feature type="domain" description="Saccharopine dehydrogenase NADP binding" evidence="2">
    <location>
        <begin position="8"/>
        <end position="122"/>
    </location>
</feature>
<dbReference type="GeneID" id="8242073"/>
<dbReference type="InterPro" id="IPR036291">
    <property type="entry name" value="NAD(P)-bd_dom_sf"/>
</dbReference>
<accession>C1E1B3</accession>
<dbReference type="Gene3D" id="3.40.50.720">
    <property type="entry name" value="NAD(P)-binding Rossmann-like Domain"/>
    <property type="match status" value="1"/>
</dbReference>
<gene>
    <name evidence="3" type="ORF">MICPUN_56809</name>
</gene>
<evidence type="ECO:0000313" key="4">
    <source>
        <dbReference type="Proteomes" id="UP000002009"/>
    </source>
</evidence>
<dbReference type="KEGG" id="mis:MICPUN_56809"/>
<proteinExistence type="inferred from homology"/>
<protein>
    <recommendedName>
        <fullName evidence="2">Saccharopine dehydrogenase NADP binding domain-containing protein</fullName>
    </recommendedName>
</protein>
<dbReference type="InterPro" id="IPR005097">
    <property type="entry name" value="Sacchrp_dh_NADP-bd"/>
</dbReference>
<evidence type="ECO:0000256" key="1">
    <source>
        <dbReference type="ARBA" id="ARBA00038048"/>
    </source>
</evidence>
<evidence type="ECO:0000313" key="3">
    <source>
        <dbReference type="EMBL" id="ACO61707.1"/>
    </source>
</evidence>
<evidence type="ECO:0000259" key="2">
    <source>
        <dbReference type="Pfam" id="PF03435"/>
    </source>
</evidence>
<dbReference type="RefSeq" id="XP_002500449.1">
    <property type="nucleotide sequence ID" value="XM_002500403.1"/>
</dbReference>
<dbReference type="Proteomes" id="UP000002009">
    <property type="component" value="Chromosome 3"/>
</dbReference>
<dbReference type="eggNOG" id="KOG2733">
    <property type="taxonomic scope" value="Eukaryota"/>
</dbReference>
<dbReference type="InterPro" id="IPR051276">
    <property type="entry name" value="Saccharopine_DH-like_oxidrdct"/>
</dbReference>
<sequence>MADRKYDIVLFGVTGFTGKLACEHLLSKGYPVRWAVCARTEAKARSVLASIASRLGVPDDVLPPILVADLQPSNSDPEHARLRGVVRDAAVVITAAGPFEKYGEHLVRMCAEEGTHYADTTGESDFFRRCIDLHDATARATGATIVSHCGNDCVPWDLAVLAAAELARDRFGPRTTLSAASTFTELPPGVGASGGTLATAIYQLGKKRGGSRTAFDPLLRLPDGSKSKEATKVRSPKSDVYYEEFGAYAGPWIMQPVMGNCVRRSNALLGYNAGEEFAYSEAQLRHPSFIRWIADSSYNALIGAAIYVPPLCALLPAPGEGPSREEMIAGYLKLHLRAEGKAPDGKKFKVKGLMTFDEDTGYLCTGRMLAESGMELLEAAKAGGEKKAGVLTPATAMGTSLLRRMERELPMKWEVEIAD</sequence>